<evidence type="ECO:0000259" key="12">
    <source>
        <dbReference type="SMART" id="SM01264"/>
    </source>
</evidence>
<dbReference type="GO" id="GO:0004222">
    <property type="term" value="F:metalloendopeptidase activity"/>
    <property type="evidence" value="ECO:0007669"/>
    <property type="project" value="TreeGrafter"/>
</dbReference>
<comment type="subcellular location">
    <subcellularLocation>
        <location evidence="2">Mitochondrion</location>
    </subcellularLocation>
</comment>
<reference evidence="13" key="1">
    <citation type="submission" date="2021-09" db="EMBL/GenBank/DDBJ databases">
        <authorList>
            <consortium name="AG Swart"/>
            <person name="Singh M."/>
            <person name="Singh A."/>
            <person name="Seah K."/>
            <person name="Emmerich C."/>
        </authorList>
    </citation>
    <scope>NUCLEOTIDE SEQUENCE</scope>
    <source>
        <strain evidence="13">ATCC30299</strain>
    </source>
</reference>
<dbReference type="Gene3D" id="3.30.830.10">
    <property type="entry name" value="Metalloenzyme, LuxS/M16 peptidase-like"/>
    <property type="match status" value="4"/>
</dbReference>
<dbReference type="EMBL" id="CAJZBQ010000018">
    <property type="protein sequence ID" value="CAG9317335.1"/>
    <property type="molecule type" value="Genomic_DNA"/>
</dbReference>
<keyword evidence="9" id="KW-0482">Metalloprotease</keyword>
<keyword evidence="11" id="KW-0175">Coiled coil</keyword>
<dbReference type="SMART" id="SM01264">
    <property type="entry name" value="M16C_associated"/>
    <property type="match status" value="1"/>
</dbReference>
<keyword evidence="10" id="KW-0496">Mitochondrion</keyword>
<dbReference type="InterPro" id="IPR011765">
    <property type="entry name" value="Pept_M16_N"/>
</dbReference>
<dbReference type="InterPro" id="IPR007863">
    <property type="entry name" value="Peptidase_M16_C"/>
</dbReference>
<dbReference type="GO" id="GO:0046872">
    <property type="term" value="F:metal ion binding"/>
    <property type="evidence" value="ECO:0007669"/>
    <property type="project" value="UniProtKB-KW"/>
</dbReference>
<dbReference type="AlphaFoldDB" id="A0AAU9J9G4"/>
<gene>
    <name evidence="13" type="ORF">BSTOLATCC_MIC18587</name>
</gene>
<dbReference type="InterPro" id="IPR011249">
    <property type="entry name" value="Metalloenz_LuxS/M16"/>
</dbReference>
<dbReference type="Pfam" id="PF08367">
    <property type="entry name" value="M16C_assoc"/>
    <property type="match status" value="1"/>
</dbReference>
<evidence type="ECO:0000313" key="13">
    <source>
        <dbReference type="EMBL" id="CAG9317335.1"/>
    </source>
</evidence>
<evidence type="ECO:0000256" key="8">
    <source>
        <dbReference type="ARBA" id="ARBA00022833"/>
    </source>
</evidence>
<feature type="coiled-coil region" evidence="11">
    <location>
        <begin position="465"/>
        <end position="504"/>
    </location>
</feature>
<dbReference type="Pfam" id="PF22516">
    <property type="entry name" value="PreP_C"/>
    <property type="match status" value="1"/>
</dbReference>
<proteinExistence type="inferred from homology"/>
<protein>
    <recommendedName>
        <fullName evidence="4">Presequence protease, mitochondrial</fullName>
    </recommendedName>
</protein>
<evidence type="ECO:0000313" key="14">
    <source>
        <dbReference type="Proteomes" id="UP001162131"/>
    </source>
</evidence>
<comment type="cofactor">
    <cofactor evidence="1">
        <name>Zn(2+)</name>
        <dbReference type="ChEBI" id="CHEBI:29105"/>
    </cofactor>
</comment>
<dbReference type="Pfam" id="PF00675">
    <property type="entry name" value="Peptidase_M16"/>
    <property type="match status" value="1"/>
</dbReference>
<dbReference type="Proteomes" id="UP001162131">
    <property type="component" value="Unassembled WGS sequence"/>
</dbReference>
<evidence type="ECO:0000256" key="4">
    <source>
        <dbReference type="ARBA" id="ARBA00020167"/>
    </source>
</evidence>
<accession>A0AAU9J9G4</accession>
<dbReference type="InterPro" id="IPR013578">
    <property type="entry name" value="Peptidase_M16C_assoc"/>
</dbReference>
<evidence type="ECO:0000256" key="6">
    <source>
        <dbReference type="ARBA" id="ARBA00022723"/>
    </source>
</evidence>
<keyword evidence="5" id="KW-0645">Protease</keyword>
<evidence type="ECO:0000256" key="1">
    <source>
        <dbReference type="ARBA" id="ARBA00001947"/>
    </source>
</evidence>
<dbReference type="GO" id="GO:0005759">
    <property type="term" value="C:mitochondrial matrix"/>
    <property type="evidence" value="ECO:0007669"/>
    <property type="project" value="TreeGrafter"/>
</dbReference>
<sequence length="984" mass="112340">MLRGRRSFSWKLLQSKEHPDFKIVSNIYTHDPLGSKVIHLKTTDNHKAFASLFRTTPDNSKGTPHCLEHIALCGSEKFPVRDPFFKMISRSLNSYMNAWTGPDFTMYPFSTQNDKDFSNLLSIYLDASFFPLITYPNFRQEAWRTEFEEGKLEYKGVVFNEMKATITDSNDFFIHLINKYLLEGTTYQYNSGGDPKEIPLLSYEELKEFHRKFYHPSNATFMFYGDMDIQKYLQELEENALNKFQKLEMDTSVGLAVKRSEPLYINAKFPADEVSVDPDKQGKFAISYLCPEMSKDPYFNFCMSVLSSSLIDGQNTPLYKALLETQLGKSFLSGTGFDASSKESTFTIGLNGIKESDKEAIEKAIFQTLENCAENGIDRNLIDSSIHQIEIRVKQVKSNFGLMLMSSMVPFVLHNGDPLTPLYINEYVNRLRQDLAEGKPVFQNLITEHLLKNKNRVTILGVPDTKYAEKLIEEENNRLKSLEEKLTEEEKKNLEEEAKALLEDQEKPQNVDLLPTLMVSDIDPKIDLIDYTFQTKVNEIPAKFIEQPTNGISYIRLKIDISNLPERLKPFLPLYNRLVNQVGTKKHSHGDFDNLKDMYTVSGVSCSSIVACENDSLDSHTEQLSYKIAFLDRNIDKGFEIFSEFLNDIIFSEHDHISRLIQRSVKSRTDELNNEGMSYATSVSSASLSPAGNAYEGLKILQHDCLIANSLLSQETSEHTLSDIASKLHEIHQFLMQRKNMEVLVHTSELNSLKEIFIQKIGELSSGFELENRKFLYEGSYKLPFSPALIREYYTLPMQVNYVIEAVKGTSLLSADHGPLSILCELLSMNMFLREIREKGGAYGGGIKSNTNTGVLTLYSYRDPNNLKTFQAFEKCINEVSRAEFDQRQIDEAKLSAFSKIDKPIPAFDKGLGLFFHGLTNELRQSIRTQVLEVNKSDLLRVAEQYLLKPLQNKQSSRVVFGSDSIDKNLLAEENFVVKRPINK</sequence>
<evidence type="ECO:0000256" key="3">
    <source>
        <dbReference type="ARBA" id="ARBA00007575"/>
    </source>
</evidence>
<dbReference type="GO" id="GO:0016485">
    <property type="term" value="P:protein processing"/>
    <property type="evidence" value="ECO:0007669"/>
    <property type="project" value="TreeGrafter"/>
</dbReference>
<dbReference type="PANTHER" id="PTHR43016:SF13">
    <property type="entry name" value="PRESEQUENCE PROTEASE, MITOCHONDRIAL"/>
    <property type="match status" value="1"/>
</dbReference>
<dbReference type="FunFam" id="3.30.830.10:FF:000011">
    <property type="entry name" value="Presequence protease, mitochondrial"/>
    <property type="match status" value="1"/>
</dbReference>
<dbReference type="PANTHER" id="PTHR43016">
    <property type="entry name" value="PRESEQUENCE PROTEASE"/>
    <property type="match status" value="1"/>
</dbReference>
<keyword evidence="8" id="KW-0862">Zinc</keyword>
<organism evidence="13 14">
    <name type="scientific">Blepharisma stoltei</name>
    <dbReference type="NCBI Taxonomy" id="1481888"/>
    <lineage>
        <taxon>Eukaryota</taxon>
        <taxon>Sar</taxon>
        <taxon>Alveolata</taxon>
        <taxon>Ciliophora</taxon>
        <taxon>Postciliodesmatophora</taxon>
        <taxon>Heterotrichea</taxon>
        <taxon>Heterotrichida</taxon>
        <taxon>Blepharismidae</taxon>
        <taxon>Blepharisma</taxon>
    </lineage>
</organism>
<dbReference type="InterPro" id="IPR055130">
    <property type="entry name" value="PreP_C"/>
</dbReference>
<evidence type="ECO:0000256" key="5">
    <source>
        <dbReference type="ARBA" id="ARBA00022670"/>
    </source>
</evidence>
<name>A0AAU9J9G4_9CILI</name>
<keyword evidence="6" id="KW-0479">Metal-binding</keyword>
<dbReference type="FunFam" id="3.30.830.10:FF:000009">
    <property type="entry name" value="Presequence protease, mitochondrial"/>
    <property type="match status" value="1"/>
</dbReference>
<comment type="similarity">
    <text evidence="3">Belongs to the peptidase M16 family. PreP subfamily.</text>
</comment>
<feature type="domain" description="Peptidase M16C associated" evidence="12">
    <location>
        <begin position="461"/>
        <end position="707"/>
    </location>
</feature>
<keyword evidence="14" id="KW-1185">Reference proteome</keyword>
<evidence type="ECO:0000256" key="2">
    <source>
        <dbReference type="ARBA" id="ARBA00004173"/>
    </source>
</evidence>
<keyword evidence="7" id="KW-0378">Hydrolase</keyword>
<evidence type="ECO:0000256" key="7">
    <source>
        <dbReference type="ARBA" id="ARBA00022801"/>
    </source>
</evidence>
<comment type="caution">
    <text evidence="13">The sequence shown here is derived from an EMBL/GenBank/DDBJ whole genome shotgun (WGS) entry which is preliminary data.</text>
</comment>
<evidence type="ECO:0000256" key="9">
    <source>
        <dbReference type="ARBA" id="ARBA00023049"/>
    </source>
</evidence>
<dbReference type="Pfam" id="PF05193">
    <property type="entry name" value="Peptidase_M16_C"/>
    <property type="match status" value="1"/>
</dbReference>
<evidence type="ECO:0000256" key="11">
    <source>
        <dbReference type="SAM" id="Coils"/>
    </source>
</evidence>
<evidence type="ECO:0000256" key="10">
    <source>
        <dbReference type="ARBA" id="ARBA00023128"/>
    </source>
</evidence>
<dbReference type="SUPFAM" id="SSF63411">
    <property type="entry name" value="LuxS/MPP-like metallohydrolase"/>
    <property type="match status" value="4"/>
</dbReference>